<protein>
    <recommendedName>
        <fullName evidence="4">Secreted protein</fullName>
    </recommendedName>
</protein>
<name>A0A8J6C3U3_ELECQ</name>
<accession>A0A8J6C3U3</accession>
<keyword evidence="1" id="KW-0732">Signal</keyword>
<proteinExistence type="predicted"/>
<sequence length="95" mass="10483">MFVYLHLLCVVPVSGISLCSPVHPTVLSLGVNGVHPSVFYVNYQMLLWLSCRLSELAWPPVLSKYVSSCICVLPVPSGPEFHPFRDSQTRAGLLL</sequence>
<dbReference type="EMBL" id="WNTK01012572">
    <property type="protein sequence ID" value="KAG9462247.1"/>
    <property type="molecule type" value="Genomic_DNA"/>
</dbReference>
<evidence type="ECO:0000313" key="2">
    <source>
        <dbReference type="EMBL" id="KAG9462247.1"/>
    </source>
</evidence>
<comment type="caution">
    <text evidence="2">The sequence shown here is derived from an EMBL/GenBank/DDBJ whole genome shotgun (WGS) entry which is preliminary data.</text>
</comment>
<dbReference type="AlphaFoldDB" id="A0A8J6C3U3"/>
<keyword evidence="3" id="KW-1185">Reference proteome</keyword>
<reference evidence="2" key="1">
    <citation type="thesis" date="2020" institute="ProQuest LLC" country="789 East Eisenhower Parkway, Ann Arbor, MI, USA">
        <title>Comparative Genomics and Chromosome Evolution.</title>
        <authorList>
            <person name="Mudd A.B."/>
        </authorList>
    </citation>
    <scope>NUCLEOTIDE SEQUENCE</scope>
    <source>
        <strain evidence="2">HN-11 Male</strain>
        <tissue evidence="2">Kidney and liver</tissue>
    </source>
</reference>
<dbReference type="Proteomes" id="UP000770717">
    <property type="component" value="Unassembled WGS sequence"/>
</dbReference>
<organism evidence="2 3">
    <name type="scientific">Eleutherodactylus coqui</name>
    <name type="common">Puerto Rican coqui</name>
    <dbReference type="NCBI Taxonomy" id="57060"/>
    <lineage>
        <taxon>Eukaryota</taxon>
        <taxon>Metazoa</taxon>
        <taxon>Chordata</taxon>
        <taxon>Craniata</taxon>
        <taxon>Vertebrata</taxon>
        <taxon>Euteleostomi</taxon>
        <taxon>Amphibia</taxon>
        <taxon>Batrachia</taxon>
        <taxon>Anura</taxon>
        <taxon>Neobatrachia</taxon>
        <taxon>Hyloidea</taxon>
        <taxon>Eleutherodactylidae</taxon>
        <taxon>Eleutherodactylinae</taxon>
        <taxon>Eleutherodactylus</taxon>
        <taxon>Eleutherodactylus</taxon>
    </lineage>
</organism>
<feature type="chain" id="PRO_5035310890" description="Secreted protein" evidence="1">
    <location>
        <begin position="16"/>
        <end position="95"/>
    </location>
</feature>
<evidence type="ECO:0008006" key="4">
    <source>
        <dbReference type="Google" id="ProtNLM"/>
    </source>
</evidence>
<evidence type="ECO:0000313" key="3">
    <source>
        <dbReference type="Proteomes" id="UP000770717"/>
    </source>
</evidence>
<evidence type="ECO:0000256" key="1">
    <source>
        <dbReference type="SAM" id="SignalP"/>
    </source>
</evidence>
<feature type="signal peptide" evidence="1">
    <location>
        <begin position="1"/>
        <end position="15"/>
    </location>
</feature>
<gene>
    <name evidence="2" type="ORF">GDO78_014572</name>
</gene>